<name>A0A9P6AIB1_9AGAM</name>
<feature type="transmembrane region" description="Helical" evidence="1">
    <location>
        <begin position="83"/>
        <end position="105"/>
    </location>
</feature>
<evidence type="ECO:0000313" key="2">
    <source>
        <dbReference type="EMBL" id="KAF9505844.1"/>
    </source>
</evidence>
<dbReference type="PANTHER" id="PTHR40465">
    <property type="entry name" value="CHROMOSOME 1, WHOLE GENOME SHOTGUN SEQUENCE"/>
    <property type="match status" value="1"/>
</dbReference>
<keyword evidence="1" id="KW-1133">Transmembrane helix</keyword>
<evidence type="ECO:0000313" key="3">
    <source>
        <dbReference type="Proteomes" id="UP000886523"/>
    </source>
</evidence>
<dbReference type="PANTHER" id="PTHR40465:SF1">
    <property type="entry name" value="DUF6534 DOMAIN-CONTAINING PROTEIN"/>
    <property type="match status" value="1"/>
</dbReference>
<proteinExistence type="predicted"/>
<comment type="caution">
    <text evidence="2">The sequence shown here is derived from an EMBL/GenBank/DDBJ whole genome shotgun (WGS) entry which is preliminary data.</text>
</comment>
<accession>A0A9P6AIB1</accession>
<protein>
    <submittedName>
        <fullName evidence="2">Uncharacterized protein</fullName>
    </submittedName>
</protein>
<dbReference type="AlphaFoldDB" id="A0A9P6AIB1"/>
<keyword evidence="3" id="KW-1185">Reference proteome</keyword>
<dbReference type="OrthoDB" id="3190888at2759"/>
<organism evidence="2 3">
    <name type="scientific">Hydnum rufescens UP504</name>
    <dbReference type="NCBI Taxonomy" id="1448309"/>
    <lineage>
        <taxon>Eukaryota</taxon>
        <taxon>Fungi</taxon>
        <taxon>Dikarya</taxon>
        <taxon>Basidiomycota</taxon>
        <taxon>Agaricomycotina</taxon>
        <taxon>Agaricomycetes</taxon>
        <taxon>Cantharellales</taxon>
        <taxon>Hydnaceae</taxon>
        <taxon>Hydnum</taxon>
    </lineage>
</organism>
<feature type="transmembrane region" description="Helical" evidence="1">
    <location>
        <begin position="50"/>
        <end position="71"/>
    </location>
</feature>
<gene>
    <name evidence="2" type="ORF">BS47DRAFT_488073</name>
</gene>
<reference evidence="2" key="1">
    <citation type="journal article" date="2020" name="Nat. Commun.">
        <title>Large-scale genome sequencing of mycorrhizal fungi provides insights into the early evolution of symbiotic traits.</title>
        <authorList>
            <person name="Miyauchi S."/>
            <person name="Kiss E."/>
            <person name="Kuo A."/>
            <person name="Drula E."/>
            <person name="Kohler A."/>
            <person name="Sanchez-Garcia M."/>
            <person name="Morin E."/>
            <person name="Andreopoulos B."/>
            <person name="Barry K.W."/>
            <person name="Bonito G."/>
            <person name="Buee M."/>
            <person name="Carver A."/>
            <person name="Chen C."/>
            <person name="Cichocki N."/>
            <person name="Clum A."/>
            <person name="Culley D."/>
            <person name="Crous P.W."/>
            <person name="Fauchery L."/>
            <person name="Girlanda M."/>
            <person name="Hayes R.D."/>
            <person name="Keri Z."/>
            <person name="LaButti K."/>
            <person name="Lipzen A."/>
            <person name="Lombard V."/>
            <person name="Magnuson J."/>
            <person name="Maillard F."/>
            <person name="Murat C."/>
            <person name="Nolan M."/>
            <person name="Ohm R.A."/>
            <person name="Pangilinan J."/>
            <person name="Pereira M.F."/>
            <person name="Perotto S."/>
            <person name="Peter M."/>
            <person name="Pfister S."/>
            <person name="Riley R."/>
            <person name="Sitrit Y."/>
            <person name="Stielow J.B."/>
            <person name="Szollosi G."/>
            <person name="Zifcakova L."/>
            <person name="Stursova M."/>
            <person name="Spatafora J.W."/>
            <person name="Tedersoo L."/>
            <person name="Vaario L.M."/>
            <person name="Yamada A."/>
            <person name="Yan M."/>
            <person name="Wang P."/>
            <person name="Xu J."/>
            <person name="Bruns T."/>
            <person name="Baldrian P."/>
            <person name="Vilgalys R."/>
            <person name="Dunand C."/>
            <person name="Henrissat B."/>
            <person name="Grigoriev I.V."/>
            <person name="Hibbett D."/>
            <person name="Nagy L.G."/>
            <person name="Martin F.M."/>
        </authorList>
    </citation>
    <scope>NUCLEOTIDE SEQUENCE</scope>
    <source>
        <strain evidence="2">UP504</strain>
    </source>
</reference>
<evidence type="ECO:0000256" key="1">
    <source>
        <dbReference type="SAM" id="Phobius"/>
    </source>
</evidence>
<feature type="transmembrane region" description="Helical" evidence="1">
    <location>
        <begin position="20"/>
        <end position="43"/>
    </location>
</feature>
<keyword evidence="1" id="KW-0812">Transmembrane</keyword>
<sequence>MVYLYCARFWKDDKKYHKWIVVFVSILDLVHQAFCAGTMYTYLISHFYKVRPVTVTVMVEAVLAFIVQLFFARRVFLLNPKEWWLTVIVIFTSLLQLGFGSWCAATTKIDKTFDQYINPKNDVNGISQRSGRVLQQFCDLFITFGIIRGLRRSRTGFKTTDRGITNLITFTFSTGTISRCCPCPVSWLLDARWSLISDFISIAGWPSPP</sequence>
<dbReference type="EMBL" id="MU129134">
    <property type="protein sequence ID" value="KAF9505844.1"/>
    <property type="molecule type" value="Genomic_DNA"/>
</dbReference>
<keyword evidence="1" id="KW-0472">Membrane</keyword>
<dbReference type="Proteomes" id="UP000886523">
    <property type="component" value="Unassembled WGS sequence"/>
</dbReference>